<sequence length="189" mass="21957">MIDDSAPCKETLGRIAVDIERRAGQKRWTDRTGFLMERDVMVASFAMRKLLDTPGKISDGAEAERVQVLSHPLKGQPPDFWSRHEFWEMFDLKQGKREQISVRELCNRVVHSVVFSFNGSEEPQHRLEGIFVASDFSSKRSLTYIEVTELVRVLRVYAHDDVVYMAMHRDADGRMRVTEACRERPRELE</sequence>
<evidence type="ECO:0000313" key="1">
    <source>
        <dbReference type="EMBL" id="GAA2086382.1"/>
    </source>
</evidence>
<comment type="caution">
    <text evidence="1">The sequence shown here is derived from an EMBL/GenBank/DDBJ whole genome shotgun (WGS) entry which is preliminary data.</text>
</comment>
<protein>
    <submittedName>
        <fullName evidence="1">Uncharacterized protein</fullName>
    </submittedName>
</protein>
<evidence type="ECO:0000313" key="2">
    <source>
        <dbReference type="Proteomes" id="UP001500984"/>
    </source>
</evidence>
<accession>A0ABN2W8Y8</accession>
<organism evidence="1 2">
    <name type="scientific">Brevibacterium salitolerans</name>
    <dbReference type="NCBI Taxonomy" id="1403566"/>
    <lineage>
        <taxon>Bacteria</taxon>
        <taxon>Bacillati</taxon>
        <taxon>Actinomycetota</taxon>
        <taxon>Actinomycetes</taxon>
        <taxon>Micrococcales</taxon>
        <taxon>Brevibacteriaceae</taxon>
        <taxon>Brevibacterium</taxon>
    </lineage>
</organism>
<dbReference type="RefSeq" id="WP_344334232.1">
    <property type="nucleotide sequence ID" value="NZ_BAAAPZ010000001.1"/>
</dbReference>
<name>A0ABN2W8Y8_9MICO</name>
<dbReference type="EMBL" id="BAAAPZ010000001">
    <property type="protein sequence ID" value="GAA2086382.1"/>
    <property type="molecule type" value="Genomic_DNA"/>
</dbReference>
<dbReference type="Proteomes" id="UP001500984">
    <property type="component" value="Unassembled WGS sequence"/>
</dbReference>
<gene>
    <name evidence="1" type="ORF">GCM10009823_00010</name>
</gene>
<proteinExistence type="predicted"/>
<reference evidence="2" key="1">
    <citation type="journal article" date="2019" name="Int. J. Syst. Evol. Microbiol.">
        <title>The Global Catalogue of Microorganisms (GCM) 10K type strain sequencing project: providing services to taxonomists for standard genome sequencing and annotation.</title>
        <authorList>
            <consortium name="The Broad Institute Genomics Platform"/>
            <consortium name="The Broad Institute Genome Sequencing Center for Infectious Disease"/>
            <person name="Wu L."/>
            <person name="Ma J."/>
        </authorList>
    </citation>
    <scope>NUCLEOTIDE SEQUENCE [LARGE SCALE GENOMIC DNA]</scope>
    <source>
        <strain evidence="2">JCM 15900</strain>
    </source>
</reference>
<keyword evidence="2" id="KW-1185">Reference proteome</keyword>